<dbReference type="Proteomes" id="UP000008544">
    <property type="component" value="Chromosome"/>
</dbReference>
<dbReference type="InterPro" id="IPR052357">
    <property type="entry name" value="Orn_Lys_Arg_decarboxylase-I"/>
</dbReference>
<dbReference type="InterPro" id="IPR036633">
    <property type="entry name" value="Prn/Lys/Arg_de-COase_C_sf"/>
</dbReference>
<dbReference type="InterPro" id="IPR015421">
    <property type="entry name" value="PyrdxlP-dep_Trfase_major"/>
</dbReference>
<dbReference type="Gene3D" id="3.40.640.10">
    <property type="entry name" value="Type I PLP-dependent aspartate aminotransferase-like (Major domain)"/>
    <property type="match status" value="1"/>
</dbReference>
<evidence type="ECO:0000256" key="1">
    <source>
        <dbReference type="ARBA" id="ARBA00001933"/>
    </source>
</evidence>
<dbReference type="EMBL" id="CP000860">
    <property type="protein sequence ID" value="ACA58604.1"/>
    <property type="molecule type" value="Genomic_DNA"/>
</dbReference>
<evidence type="ECO:0000256" key="2">
    <source>
        <dbReference type="ARBA" id="ARBA00010671"/>
    </source>
</evidence>
<reference evidence="9" key="1">
    <citation type="submission" date="2007-10" db="EMBL/GenBank/DDBJ databases">
        <title>Complete sequence of chromosome of Desulforudis audaxviator MP104C.</title>
        <authorList>
            <person name="Copeland A."/>
            <person name="Lucas S."/>
            <person name="Lapidus A."/>
            <person name="Barry K."/>
            <person name="Glavina del Rio T."/>
            <person name="Dalin E."/>
            <person name="Tice H."/>
            <person name="Bruce D."/>
            <person name="Pitluck S."/>
            <person name="Lowry S.R."/>
            <person name="Larimer F."/>
            <person name="Land M.L."/>
            <person name="Hauser L."/>
            <person name="Kyrpides N."/>
            <person name="Ivanova N.N."/>
            <person name="Richardson P."/>
        </authorList>
    </citation>
    <scope>NUCLEOTIDE SEQUENCE [LARGE SCALE GENOMIC DNA]</scope>
    <source>
        <strain evidence="9">MP104C</strain>
    </source>
</reference>
<keyword evidence="4" id="KW-0663">Pyridoxal phosphate</keyword>
<dbReference type="SUPFAM" id="SSF53383">
    <property type="entry name" value="PLP-dependent transferases"/>
    <property type="match status" value="1"/>
</dbReference>
<keyword evidence="5" id="KW-0456">Lyase</keyword>
<dbReference type="Pfam" id="PF01276">
    <property type="entry name" value="OKR_DC_1"/>
    <property type="match status" value="1"/>
</dbReference>
<dbReference type="eggNOG" id="COG1982">
    <property type="taxonomic scope" value="Bacteria"/>
</dbReference>
<dbReference type="PANTHER" id="PTHR43277">
    <property type="entry name" value="ARGININE DECARBOXYLASE"/>
    <property type="match status" value="1"/>
</dbReference>
<dbReference type="GO" id="GO:0016831">
    <property type="term" value="F:carboxy-lyase activity"/>
    <property type="evidence" value="ECO:0007669"/>
    <property type="project" value="UniProtKB-KW"/>
</dbReference>
<protein>
    <submittedName>
        <fullName evidence="8">Orn/Lys/Arg decarboxylase, major region</fullName>
    </submittedName>
</protein>
<gene>
    <name evidence="8" type="ordered locus">Daud_0035</name>
</gene>
<dbReference type="Pfam" id="PF03711">
    <property type="entry name" value="OKR_DC_1_C"/>
    <property type="match status" value="1"/>
</dbReference>
<evidence type="ECO:0000313" key="9">
    <source>
        <dbReference type="Proteomes" id="UP000008544"/>
    </source>
</evidence>
<dbReference type="InterPro" id="IPR015424">
    <property type="entry name" value="PyrdxlP-dep_Trfase"/>
</dbReference>
<dbReference type="PANTHER" id="PTHR43277:SF4">
    <property type="entry name" value="ARGININE DECARBOXYLASE"/>
    <property type="match status" value="1"/>
</dbReference>
<dbReference type="InterPro" id="IPR000310">
    <property type="entry name" value="Orn/Lys/Arg_deCO2ase_major_dom"/>
</dbReference>
<keyword evidence="3" id="KW-0210">Decarboxylase</keyword>
<organism evidence="8 9">
    <name type="scientific">Desulforudis audaxviator (strain MP104C)</name>
    <dbReference type="NCBI Taxonomy" id="477974"/>
    <lineage>
        <taxon>Bacteria</taxon>
        <taxon>Bacillati</taxon>
        <taxon>Bacillota</taxon>
        <taxon>Clostridia</taxon>
        <taxon>Thermoanaerobacterales</taxon>
        <taxon>Candidatus Desulforudaceae</taxon>
        <taxon>Candidatus Desulforudis</taxon>
    </lineage>
</organism>
<proteinExistence type="inferred from homology"/>
<evidence type="ECO:0000256" key="3">
    <source>
        <dbReference type="ARBA" id="ARBA00022793"/>
    </source>
</evidence>
<dbReference type="SUPFAM" id="SSF55904">
    <property type="entry name" value="Ornithine decarboxylase C-terminal domain"/>
    <property type="match status" value="1"/>
</dbReference>
<dbReference type="Gene3D" id="3.90.100.10">
    <property type="entry name" value="Orn/Lys/Arg decarboxylase, C-terminal domain"/>
    <property type="match status" value="1"/>
</dbReference>
<evidence type="ECO:0000256" key="5">
    <source>
        <dbReference type="ARBA" id="ARBA00023239"/>
    </source>
</evidence>
<evidence type="ECO:0000259" key="7">
    <source>
        <dbReference type="PROSITE" id="PS00703"/>
    </source>
</evidence>
<feature type="domain" description="Orn/Lys/Arg decarboxylases family 1 pyridoxal-P attachment site" evidence="7">
    <location>
        <begin position="229"/>
        <end position="243"/>
    </location>
</feature>
<dbReference type="STRING" id="477974.Daud_0035"/>
<comment type="similarity">
    <text evidence="2">Belongs to the Orn/Lys/Arg decarboxylase class-I family.</text>
</comment>
<keyword evidence="9" id="KW-1185">Reference proteome</keyword>
<dbReference type="HOGENOM" id="CLU_025925_2_1_9"/>
<accession>B1I164</accession>
<dbReference type="InterPro" id="IPR008286">
    <property type="entry name" value="Prn/Lys/Arg_de-COase_C"/>
</dbReference>
<dbReference type="AlphaFoldDB" id="B1I164"/>
<dbReference type="PROSITE" id="PS00703">
    <property type="entry name" value="OKR_DC_1"/>
    <property type="match status" value="1"/>
</dbReference>
<evidence type="ECO:0000256" key="4">
    <source>
        <dbReference type="ARBA" id="ARBA00022898"/>
    </source>
</evidence>
<comment type="cofactor">
    <cofactor evidence="1">
        <name>pyridoxal 5'-phosphate</name>
        <dbReference type="ChEBI" id="CHEBI:597326"/>
    </cofactor>
</comment>
<evidence type="ECO:0000256" key="6">
    <source>
        <dbReference type="SAM" id="MobiDB-lite"/>
    </source>
</evidence>
<name>B1I164_DESAP</name>
<feature type="region of interest" description="Disordered" evidence="6">
    <location>
        <begin position="389"/>
        <end position="408"/>
    </location>
</feature>
<evidence type="ECO:0000313" key="8">
    <source>
        <dbReference type="EMBL" id="ACA58604.1"/>
    </source>
</evidence>
<sequence>MSVGKGGTFAVNQRRAPLFEALKHHVTRNYTGFHFPGHGGGAGLPRVFPAGRELFRFDLTELPGLDDLHAPAGPIARAQELAAALYGADRTFFLVNGSTAGVQALLLAATAPGEKVLLPRNAHRAVIGGLVLSGADPVYVTPPFDAEWGFFRPPRPADVRAALQAHPDLRAVLLTHPDYYGQAVVDAEMAEVLRETGAIFLADEAHGAHLPFHAAMPVPALRLGAAAAAQSLHKLGGALTQASLLHLKGTGLSPARVSRALALLQTSSPSYLLMASLDLARRQLAVSGGRRFGRAVDLAGRLRLGLAALDGVEVFDAGPGRADPTKVMVSTRGLGLSGHRAAAVLRDKHSVQVEAAGFGHLLFVVGLGTRAPDIARTLGAFRALAREHAPSDLRRQTSGRRPPASDFHLWPAPPAPKVLTPRESWFAPARAVPVREASGLVAAETVSLCPPGIPIVFPGERLTPEVLEYTLEIRAGGVAFQAADPGLKTIMVHDG</sequence>
<dbReference type="RefSeq" id="WP_012301198.1">
    <property type="nucleotide sequence ID" value="NC_010424.1"/>
</dbReference>
<dbReference type="KEGG" id="dau:Daud_0035"/>
<reference evidence="8 9" key="2">
    <citation type="journal article" date="2008" name="Science">
        <title>Environmental genomics reveals a single-species ecosystem deep within Earth.</title>
        <authorList>
            <person name="Chivian D."/>
            <person name="Brodie E.L."/>
            <person name="Alm E.J."/>
            <person name="Culley D.E."/>
            <person name="Dehal P.S."/>
            <person name="Desantis T.Z."/>
            <person name="Gihring T.M."/>
            <person name="Lapidus A."/>
            <person name="Lin L.H."/>
            <person name="Lowry S.R."/>
            <person name="Moser D.P."/>
            <person name="Richardson P.M."/>
            <person name="Southam G."/>
            <person name="Wanger G."/>
            <person name="Pratt L.M."/>
            <person name="Andersen G.L."/>
            <person name="Hazen T.C."/>
            <person name="Brockman F.J."/>
            <person name="Arkin A.P."/>
            <person name="Onstott T.C."/>
        </authorList>
    </citation>
    <scope>NUCLEOTIDE SEQUENCE [LARGE SCALE GENOMIC DNA]</scope>
    <source>
        <strain evidence="8 9">MP104C</strain>
    </source>
</reference>